<keyword evidence="4 15" id="KW-0762">Sugar transport</keyword>
<dbReference type="GO" id="GO:0090563">
    <property type="term" value="F:protein-phosphocysteine-sugar phosphotransferase activity"/>
    <property type="evidence" value="ECO:0007669"/>
    <property type="project" value="TreeGrafter"/>
</dbReference>
<keyword evidence="10 12" id="KW-0472">Membrane</keyword>
<dbReference type="GO" id="GO:0009401">
    <property type="term" value="P:phosphoenolpyruvate-dependent sugar phosphotransferase system"/>
    <property type="evidence" value="ECO:0007669"/>
    <property type="project" value="UniProtKB-KW"/>
</dbReference>
<feature type="transmembrane region" description="Helical" evidence="12">
    <location>
        <begin position="175"/>
        <end position="195"/>
    </location>
</feature>
<keyword evidence="7 12" id="KW-0812">Transmembrane</keyword>
<proteinExistence type="predicted"/>
<organism evidence="15 16">
    <name type="scientific">Clostridium innocuum</name>
    <dbReference type="NCBI Taxonomy" id="1522"/>
    <lineage>
        <taxon>Bacteria</taxon>
        <taxon>Bacillati</taxon>
        <taxon>Bacillota</taxon>
        <taxon>Clostridia</taxon>
        <taxon>Eubacteriales</taxon>
        <taxon>Clostridiaceae</taxon>
        <taxon>Clostridium</taxon>
    </lineage>
</organism>
<feature type="transmembrane region" description="Helical" evidence="12">
    <location>
        <begin position="391"/>
        <end position="413"/>
    </location>
</feature>
<evidence type="ECO:0000256" key="5">
    <source>
        <dbReference type="ARBA" id="ARBA00022679"/>
    </source>
</evidence>
<keyword evidence="2" id="KW-0813">Transport</keyword>
<dbReference type="PANTHER" id="PTHR30009:SF24">
    <property type="entry name" value="PTS SYSTEM, IIBC COMPONENT"/>
    <property type="match status" value="1"/>
</dbReference>
<gene>
    <name evidence="15" type="ORF">DXA38_16355</name>
</gene>
<dbReference type="Gene3D" id="3.30.1360.60">
    <property type="entry name" value="Glucose permease domain IIB"/>
    <property type="match status" value="1"/>
</dbReference>
<name>A0A3E2VNZ3_CLOIN</name>
<evidence type="ECO:0000256" key="2">
    <source>
        <dbReference type="ARBA" id="ARBA00022448"/>
    </source>
</evidence>
<dbReference type="SUPFAM" id="SSF55604">
    <property type="entry name" value="Glucose permease domain IIB"/>
    <property type="match status" value="1"/>
</dbReference>
<dbReference type="PROSITE" id="PS51103">
    <property type="entry name" value="PTS_EIIC_TYPE_1"/>
    <property type="match status" value="1"/>
</dbReference>
<reference evidence="15 16" key="1">
    <citation type="submission" date="2018-08" db="EMBL/GenBank/DDBJ databases">
        <title>A genome reference for cultivated species of the human gut microbiota.</title>
        <authorList>
            <person name="Zou Y."/>
            <person name="Xue W."/>
            <person name="Luo G."/>
        </authorList>
    </citation>
    <scope>NUCLEOTIDE SEQUENCE [LARGE SCALE GENOMIC DNA]</scope>
    <source>
        <strain evidence="15 16">OF01-2LB</strain>
    </source>
</reference>
<evidence type="ECO:0000256" key="3">
    <source>
        <dbReference type="ARBA" id="ARBA00022475"/>
    </source>
</evidence>
<dbReference type="InterPro" id="IPR036878">
    <property type="entry name" value="Glu_permease_IIB"/>
</dbReference>
<feature type="domain" description="PTS EIIB type-1" evidence="13">
    <location>
        <begin position="456"/>
        <end position="537"/>
    </location>
</feature>
<evidence type="ECO:0000256" key="8">
    <source>
        <dbReference type="ARBA" id="ARBA00022777"/>
    </source>
</evidence>
<evidence type="ECO:0000256" key="12">
    <source>
        <dbReference type="SAM" id="Phobius"/>
    </source>
</evidence>
<evidence type="ECO:0000256" key="1">
    <source>
        <dbReference type="ARBA" id="ARBA00004651"/>
    </source>
</evidence>
<keyword evidence="8" id="KW-0418">Kinase</keyword>
<evidence type="ECO:0000256" key="11">
    <source>
        <dbReference type="PROSITE-ProRule" id="PRU00421"/>
    </source>
</evidence>
<dbReference type="InterPro" id="IPR001996">
    <property type="entry name" value="PTS_IIB_1"/>
</dbReference>
<dbReference type="GO" id="GO:0008982">
    <property type="term" value="F:protein-N(PI)-phosphohistidine-sugar phosphotransferase activity"/>
    <property type="evidence" value="ECO:0007669"/>
    <property type="project" value="InterPro"/>
</dbReference>
<feature type="transmembrane region" description="Helical" evidence="12">
    <location>
        <begin position="365"/>
        <end position="385"/>
    </location>
</feature>
<feature type="transmembrane region" description="Helical" evidence="12">
    <location>
        <begin position="335"/>
        <end position="358"/>
    </location>
</feature>
<dbReference type="RefSeq" id="WP_117444113.1">
    <property type="nucleotide sequence ID" value="NZ_JAJFEN010000013.1"/>
</dbReference>
<keyword evidence="6" id="KW-0598">Phosphotransferase system</keyword>
<protein>
    <submittedName>
        <fullName evidence="15">PTS glucose transporter subunit IIB</fullName>
    </submittedName>
</protein>
<dbReference type="PANTHER" id="PTHR30009">
    <property type="entry name" value="CYTOCHROME C-TYPE SYNTHESIS PROTEIN AND PTS TRANSMEMBRANE COMPONENT"/>
    <property type="match status" value="1"/>
</dbReference>
<dbReference type="Proteomes" id="UP000260025">
    <property type="component" value="Unassembled WGS sequence"/>
</dbReference>
<dbReference type="OrthoDB" id="9764327at2"/>
<evidence type="ECO:0000256" key="4">
    <source>
        <dbReference type="ARBA" id="ARBA00022597"/>
    </source>
</evidence>
<dbReference type="GO" id="GO:0005886">
    <property type="term" value="C:plasma membrane"/>
    <property type="evidence" value="ECO:0007669"/>
    <property type="project" value="UniProtKB-SubCell"/>
</dbReference>
<sequence>MKDRMLNVLQRVGRSFMLPIAILPVAGLLLGIGESLSNPNMIAAYGLQWLLGEGTFFYMIFKVMSNAGNIVFTNLPLIFAMGVALGMAKKEKEVAVLASAISFFIMHTSIATMLELTDIAATLPDGSVTSVTGITSLQMGMFGGVIVGLGTAALHNHFYKIQLPRILSFFGGTRFVPIICSIVYLLVGILMFYIWPILQEGIYMLGDIVQRSGYYGTFLYGVIERALIPFGLHHVFYLPFWQTAVGGTMEIAGVSVQGAQNIFFAQLADPNTVHFSVEATRFMSGKFPLMIFGLPAAALAMYRCAPPDKQKIAGGLLISAALTSMLTGITEPLEYTFLFAAPLLYGIHCVLAGCAFMLMHMLQVGVGLTFSGGLIDLFLFGILQGNAKTNWMMIVVVGVFYFMIYYVLFTFLIKRLDFKTPGRESESQEINVSERLAVVEKADEGQHSEKKENDADALSSLICAGLGGKDNIISLDCCATRLHVTMKDPMQMDDILLQASGAAGIYKKSRGLQIIYGPRVTIIKSDLEDYLLRLAGKEETY</sequence>
<dbReference type="InterPro" id="IPR050429">
    <property type="entry name" value="PTS_Glucose_EIICBA"/>
</dbReference>
<evidence type="ECO:0000256" key="10">
    <source>
        <dbReference type="ARBA" id="ARBA00023136"/>
    </source>
</evidence>
<dbReference type="EMBL" id="QVEV01000029">
    <property type="protein sequence ID" value="RGC12545.1"/>
    <property type="molecule type" value="Genomic_DNA"/>
</dbReference>
<dbReference type="InterPro" id="IPR018113">
    <property type="entry name" value="PTrfase_EIIB_Cys"/>
</dbReference>
<dbReference type="PROSITE" id="PS51098">
    <property type="entry name" value="PTS_EIIB_TYPE_1"/>
    <property type="match status" value="1"/>
</dbReference>
<dbReference type="InterPro" id="IPR003352">
    <property type="entry name" value="PTS_EIIC"/>
</dbReference>
<evidence type="ECO:0000313" key="16">
    <source>
        <dbReference type="Proteomes" id="UP000260025"/>
    </source>
</evidence>
<dbReference type="GO" id="GO:0016301">
    <property type="term" value="F:kinase activity"/>
    <property type="evidence" value="ECO:0007669"/>
    <property type="project" value="UniProtKB-KW"/>
</dbReference>
<dbReference type="NCBIfam" id="TIGR00826">
    <property type="entry name" value="EIIB_glc"/>
    <property type="match status" value="1"/>
</dbReference>
<dbReference type="Pfam" id="PF02378">
    <property type="entry name" value="PTS_EIIC"/>
    <property type="match status" value="1"/>
</dbReference>
<evidence type="ECO:0000256" key="6">
    <source>
        <dbReference type="ARBA" id="ARBA00022683"/>
    </source>
</evidence>
<dbReference type="Pfam" id="PF00367">
    <property type="entry name" value="PTS_EIIB"/>
    <property type="match status" value="1"/>
</dbReference>
<feature type="transmembrane region" description="Helical" evidence="12">
    <location>
        <begin position="12"/>
        <end position="30"/>
    </location>
</feature>
<comment type="subcellular location">
    <subcellularLocation>
        <location evidence="1">Cell membrane</location>
        <topology evidence="1">Multi-pass membrane protein</topology>
    </subcellularLocation>
</comment>
<dbReference type="AlphaFoldDB" id="A0A3E2VNZ3"/>
<feature type="transmembrane region" description="Helical" evidence="12">
    <location>
        <begin position="287"/>
        <end position="305"/>
    </location>
</feature>
<feature type="domain" description="PTS EIIC type-1" evidence="14">
    <location>
        <begin position="3"/>
        <end position="425"/>
    </location>
</feature>
<dbReference type="CDD" id="cd00212">
    <property type="entry name" value="PTS_IIB_glc"/>
    <property type="match status" value="1"/>
</dbReference>
<evidence type="ECO:0000256" key="9">
    <source>
        <dbReference type="ARBA" id="ARBA00022989"/>
    </source>
</evidence>
<evidence type="ECO:0000259" key="13">
    <source>
        <dbReference type="PROSITE" id="PS51098"/>
    </source>
</evidence>
<keyword evidence="9 12" id="KW-1133">Transmembrane helix</keyword>
<feature type="transmembrane region" description="Helical" evidence="12">
    <location>
        <begin position="67"/>
        <end position="87"/>
    </location>
</feature>
<dbReference type="PROSITE" id="PS01035">
    <property type="entry name" value="PTS_EIIB_TYPE_1_CYS"/>
    <property type="match status" value="1"/>
</dbReference>
<accession>A0A3E2VNZ3</accession>
<keyword evidence="5" id="KW-0808">Transferase</keyword>
<comment type="caution">
    <text evidence="15">The sequence shown here is derived from an EMBL/GenBank/DDBJ whole genome shotgun (WGS) entry which is preliminary data.</text>
</comment>
<feature type="transmembrane region" description="Helical" evidence="12">
    <location>
        <begin position="312"/>
        <end position="329"/>
    </location>
</feature>
<feature type="transmembrane region" description="Helical" evidence="12">
    <location>
        <begin position="134"/>
        <end position="154"/>
    </location>
</feature>
<feature type="active site" description="Phosphocysteine intermediate; for EIIB activity" evidence="11">
    <location>
        <position position="478"/>
    </location>
</feature>
<evidence type="ECO:0000313" key="15">
    <source>
        <dbReference type="EMBL" id="RGC12545.1"/>
    </source>
</evidence>
<dbReference type="InterPro" id="IPR013013">
    <property type="entry name" value="PTS_EIIC_1"/>
</dbReference>
<evidence type="ECO:0000259" key="14">
    <source>
        <dbReference type="PROSITE" id="PS51103"/>
    </source>
</evidence>
<evidence type="ECO:0000256" key="7">
    <source>
        <dbReference type="ARBA" id="ARBA00022692"/>
    </source>
</evidence>
<feature type="transmembrane region" description="Helical" evidence="12">
    <location>
        <begin position="94"/>
        <end position="114"/>
    </location>
</feature>
<keyword evidence="3" id="KW-1003">Cell membrane</keyword>